<reference evidence="2" key="1">
    <citation type="submission" date="2017-09" db="EMBL/GenBank/DDBJ databases">
        <title>FDA dAtabase for Regulatory Grade micrObial Sequences (FDA-ARGOS): Supporting development and validation of Infectious Disease Dx tests.</title>
        <authorList>
            <person name="Minogue T."/>
            <person name="Wolcott M."/>
            <person name="Wasieloski L."/>
            <person name="Aguilar W."/>
            <person name="Moore D."/>
            <person name="Tallon L."/>
            <person name="Sadzewicz L."/>
            <person name="Ott S."/>
            <person name="Zhao X."/>
            <person name="Nagaraj S."/>
            <person name="Vavikolanu K."/>
            <person name="Aluvathingal J."/>
            <person name="Nadendla S."/>
            <person name="Sichtig H."/>
        </authorList>
    </citation>
    <scope>NUCLEOTIDE SEQUENCE [LARGE SCALE GENOMIC DNA]</scope>
    <source>
        <strain evidence="2">FDAARGOS_387</strain>
    </source>
</reference>
<gene>
    <name evidence="1" type="ORF">CRN84_06925</name>
</gene>
<dbReference type="EMBL" id="PDDX01000001">
    <property type="protein sequence ID" value="PHI32616.1"/>
    <property type="molecule type" value="Genomic_DNA"/>
</dbReference>
<protein>
    <submittedName>
        <fullName evidence="1">Glutamate decarboxylase</fullName>
    </submittedName>
</protein>
<proteinExistence type="predicted"/>
<name>A0A2C6DMZ0_9GAMM</name>
<evidence type="ECO:0000313" key="2">
    <source>
        <dbReference type="Proteomes" id="UP000224974"/>
    </source>
</evidence>
<evidence type="ECO:0000313" key="1">
    <source>
        <dbReference type="EMBL" id="PHI32616.1"/>
    </source>
</evidence>
<sequence length="47" mass="5222">MTVAVAKSVIAFGILIMALNLSRLTTETMKISTGHRRTLRAAYIHTY</sequence>
<comment type="caution">
    <text evidence="1">The sequence shown here is derived from an EMBL/GenBank/DDBJ whole genome shotgun (WGS) entry which is preliminary data.</text>
</comment>
<keyword evidence="2" id="KW-1185">Reference proteome</keyword>
<dbReference type="AlphaFoldDB" id="A0A2C6DMZ0"/>
<organism evidence="1 2">
    <name type="scientific">Budvicia aquatica</name>
    <dbReference type="NCBI Taxonomy" id="82979"/>
    <lineage>
        <taxon>Bacteria</taxon>
        <taxon>Pseudomonadati</taxon>
        <taxon>Pseudomonadota</taxon>
        <taxon>Gammaproteobacteria</taxon>
        <taxon>Enterobacterales</taxon>
        <taxon>Budviciaceae</taxon>
        <taxon>Budvicia</taxon>
    </lineage>
</organism>
<dbReference type="Proteomes" id="UP000224974">
    <property type="component" value="Unassembled WGS sequence"/>
</dbReference>
<accession>A0A2C6DMZ0</accession>